<dbReference type="PANTHER" id="PTHR13387:SF9">
    <property type="entry name" value="PROTEIN HGH1 HOMOLOG"/>
    <property type="match status" value="1"/>
</dbReference>
<dbReference type="InterPro" id="IPR016024">
    <property type="entry name" value="ARM-type_fold"/>
</dbReference>
<dbReference type="PANTHER" id="PTHR13387">
    <property type="entry name" value="PROTEIN HGH1 HOMOLOG"/>
    <property type="match status" value="1"/>
</dbReference>
<name>A0A5S6QSL1_TRIMR</name>
<dbReference type="InterPro" id="IPR007205">
    <property type="entry name" value="Protein_HGH1_N"/>
</dbReference>
<feature type="domain" description="Protein HGH1 C-terminal" evidence="3">
    <location>
        <begin position="274"/>
        <end position="327"/>
    </location>
</feature>
<evidence type="ECO:0000313" key="6">
    <source>
        <dbReference type="WBParaSite" id="TMUE_2000010220.2"/>
    </source>
</evidence>
<organism evidence="4 5">
    <name type="scientific">Trichuris muris</name>
    <name type="common">Mouse whipworm</name>
    <dbReference type="NCBI Taxonomy" id="70415"/>
    <lineage>
        <taxon>Eukaryota</taxon>
        <taxon>Metazoa</taxon>
        <taxon>Ecdysozoa</taxon>
        <taxon>Nematoda</taxon>
        <taxon>Enoplea</taxon>
        <taxon>Dorylaimia</taxon>
        <taxon>Trichinellida</taxon>
        <taxon>Trichuridae</taxon>
        <taxon>Trichuris</taxon>
    </lineage>
</organism>
<accession>A0A5S6QSL1</accession>
<dbReference type="Pfam" id="PF04063">
    <property type="entry name" value="DUF383"/>
    <property type="match status" value="1"/>
</dbReference>
<dbReference type="Proteomes" id="UP000046395">
    <property type="component" value="Unassembled WGS sequence"/>
</dbReference>
<protein>
    <submittedName>
        <fullName evidence="5 6">Uncharacterized protein</fullName>
    </submittedName>
</protein>
<evidence type="ECO:0000313" key="5">
    <source>
        <dbReference type="WBParaSite" id="TMUE_2000010220.1"/>
    </source>
</evidence>
<feature type="domain" description="Protein HGH1 N-terminal" evidence="2">
    <location>
        <begin position="146"/>
        <end position="268"/>
    </location>
</feature>
<comment type="similarity">
    <text evidence="1">Belongs to the HGH1 family.</text>
</comment>
<proteinExistence type="inferred from homology"/>
<reference evidence="5" key="3">
    <citation type="submission" date="2019-12" db="UniProtKB">
        <authorList>
            <consortium name="WormBaseParasite"/>
        </authorList>
    </citation>
    <scope>IDENTIFICATION</scope>
</reference>
<evidence type="ECO:0000313" key="4">
    <source>
        <dbReference type="Proteomes" id="UP000046395"/>
    </source>
</evidence>
<dbReference type="SUPFAM" id="SSF48371">
    <property type="entry name" value="ARM repeat"/>
    <property type="match status" value="1"/>
</dbReference>
<dbReference type="InterPro" id="IPR007206">
    <property type="entry name" value="Protein_HGH1_C"/>
</dbReference>
<dbReference type="Pfam" id="PF04064">
    <property type="entry name" value="DUF384"/>
    <property type="match status" value="1"/>
</dbReference>
<dbReference type="WBParaSite" id="TMUE_2000010220.2">
    <property type="protein sequence ID" value="TMUE_2000010220.2"/>
    <property type="gene ID" value="WBGene00292690"/>
</dbReference>
<sequence length="353" mass="40427">MQDSVVELLYAIMQAEDASKFEEACSCLQQTLAGSCAPLAFDDFRAFDLMIDLFLERENHKLRSIILPWLINGVSDRDSIAERLLDNERFVVELLQKVRNPNAPLRPLYGSLTANLSRRLEWCERLSPYLVDILELISVLGKPLLDSRSSRVDIFTCILVNLTQLRSIRGALLPSNGQTGYSILNFIPCIKYGVMWQKISVLRIMHNCCMDPALHRSIVSIKDPFITELVYPFIGECQFTESECAEIYPEWHIYLTLAKERESNFEFRMIALEALYQLCNSAAGRVALRSMGVYYILREYHKWETNEDALDMCERTVGFLIQTEEEINCDILTNWAGEQDAIKECQSDCDAGS</sequence>
<dbReference type="InterPro" id="IPR039717">
    <property type="entry name" value="Hgh1"/>
</dbReference>
<dbReference type="STRING" id="70415.A0A5S6QSL1"/>
<dbReference type="AlphaFoldDB" id="A0A5S6QSL1"/>
<reference evidence="4" key="2">
    <citation type="submission" date="2014-03" db="EMBL/GenBank/DDBJ databases">
        <title>The whipworm genome and dual-species transcriptomics of an intimate host-pathogen interaction.</title>
        <authorList>
            <person name="Foth B.J."/>
            <person name="Tsai I.J."/>
            <person name="Reid A.J."/>
            <person name="Bancroft A.J."/>
            <person name="Nichol S."/>
            <person name="Tracey A."/>
            <person name="Holroyd N."/>
            <person name="Cotton J.A."/>
            <person name="Stanley E.J."/>
            <person name="Zarowiecki M."/>
            <person name="Liu J.Z."/>
            <person name="Huckvale T."/>
            <person name="Cooper P.J."/>
            <person name="Grencis R.K."/>
            <person name="Berriman M."/>
        </authorList>
    </citation>
    <scope>NUCLEOTIDE SEQUENCE [LARGE SCALE GENOMIC DNA]</scope>
    <source>
        <strain evidence="4">Edinburgh</strain>
    </source>
</reference>
<evidence type="ECO:0000256" key="1">
    <source>
        <dbReference type="ARBA" id="ARBA00006712"/>
    </source>
</evidence>
<keyword evidence="4" id="KW-1185">Reference proteome</keyword>
<evidence type="ECO:0000259" key="3">
    <source>
        <dbReference type="Pfam" id="PF04064"/>
    </source>
</evidence>
<dbReference type="WBParaSite" id="TMUE_2000010220.1">
    <property type="protein sequence ID" value="TMUE_2000010220.1"/>
    <property type="gene ID" value="WBGene00292690"/>
</dbReference>
<reference evidence="4" key="1">
    <citation type="submission" date="2013-11" db="EMBL/GenBank/DDBJ databases">
        <authorList>
            <person name="Aslett M."/>
        </authorList>
    </citation>
    <scope>NUCLEOTIDE SEQUENCE [LARGE SCALE GENOMIC DNA]</scope>
    <source>
        <strain evidence="4">Edinburgh</strain>
    </source>
</reference>
<evidence type="ECO:0000259" key="2">
    <source>
        <dbReference type="Pfam" id="PF04063"/>
    </source>
</evidence>